<organism evidence="1 2">
    <name type="scientific">Thioploca ingrica</name>
    <dbReference type="NCBI Taxonomy" id="40754"/>
    <lineage>
        <taxon>Bacteria</taxon>
        <taxon>Pseudomonadati</taxon>
        <taxon>Pseudomonadota</taxon>
        <taxon>Gammaproteobacteria</taxon>
        <taxon>Thiotrichales</taxon>
        <taxon>Thiotrichaceae</taxon>
        <taxon>Thioploca</taxon>
    </lineage>
</organism>
<protein>
    <recommendedName>
        <fullName evidence="3">Cytosolic protein</fullName>
    </recommendedName>
</protein>
<evidence type="ECO:0000313" key="1">
    <source>
        <dbReference type="EMBL" id="BAP57513.1"/>
    </source>
</evidence>
<keyword evidence="2" id="KW-1185">Reference proteome</keyword>
<name>A0A090AGW0_9GAMM</name>
<dbReference type="AlphaFoldDB" id="A0A090AGW0"/>
<dbReference type="STRING" id="40754.THII_3216"/>
<dbReference type="EMBL" id="AP014633">
    <property type="protein sequence ID" value="BAP57513.1"/>
    <property type="molecule type" value="Genomic_DNA"/>
</dbReference>
<proteinExistence type="predicted"/>
<dbReference type="Proteomes" id="UP000031623">
    <property type="component" value="Chromosome"/>
</dbReference>
<evidence type="ECO:0000313" key="2">
    <source>
        <dbReference type="Proteomes" id="UP000031623"/>
    </source>
</evidence>
<evidence type="ECO:0008006" key="3">
    <source>
        <dbReference type="Google" id="ProtNLM"/>
    </source>
</evidence>
<gene>
    <name evidence="1" type="ORF">THII_3216</name>
</gene>
<sequence length="325" mass="39008">MPTTPKKAKALEFDSPWKDILEHYFEAFLEFFFPALHTQVDWTKGYEFLDKELQKVVREAVTQSRRVDKLVKVWLNNQEEVFLYIHVEIQGQVEENFAQRMFIYHYRLYDRYGAQVMSLAILGDKKVDWQPHRYHYEKFGCELSFRFPTVKLLDYKERWAELERSSNPFAHVVRVHLKGLETQKDPQQRLDWKVKLYQSLYEAHYHKRDILELFRFLDWVLVLPEPLTLEFDRFVQQYEEAKSVRYVTSIERLGIQRGIQQGIQQGILQTAREDVVKVLQIRFPQVPKQVINQINQVEDQEKLSQLLEVAVLSQSLAEFEQHLNK</sequence>
<dbReference type="KEGG" id="tig:THII_3216"/>
<accession>A0A090AGW0</accession>
<dbReference type="HOGENOM" id="CLU_071039_1_1_6"/>
<dbReference type="OrthoDB" id="5562276at2"/>
<reference evidence="1 2" key="1">
    <citation type="journal article" date="2014" name="ISME J.">
        <title>Ecophysiology of Thioploca ingrica as revealed by the complete genome sequence supplemented with proteomic evidence.</title>
        <authorList>
            <person name="Kojima H."/>
            <person name="Ogura Y."/>
            <person name="Yamamoto N."/>
            <person name="Togashi T."/>
            <person name="Mori H."/>
            <person name="Watanabe T."/>
            <person name="Nemoto F."/>
            <person name="Kurokawa K."/>
            <person name="Hayashi T."/>
            <person name="Fukui M."/>
        </authorList>
    </citation>
    <scope>NUCLEOTIDE SEQUENCE [LARGE SCALE GENOMIC DNA]</scope>
</reference>
<dbReference type="PANTHER" id="PTHR35586:SF1">
    <property type="entry name" value="SLL1691 PROTEIN"/>
    <property type="match status" value="1"/>
</dbReference>
<dbReference type="PANTHER" id="PTHR35586">
    <property type="entry name" value="SLL1691 PROTEIN"/>
    <property type="match status" value="1"/>
</dbReference>